<organism evidence="2 3">
    <name type="scientific">Bartonella melophagi K-2C</name>
    <dbReference type="NCBI Taxonomy" id="1094557"/>
    <lineage>
        <taxon>Bacteria</taxon>
        <taxon>Pseudomonadati</taxon>
        <taxon>Pseudomonadota</taxon>
        <taxon>Alphaproteobacteria</taxon>
        <taxon>Hyphomicrobiales</taxon>
        <taxon>Bartonellaceae</taxon>
        <taxon>Bartonella</taxon>
    </lineage>
</organism>
<dbReference type="AlphaFoldDB" id="J0QXX8"/>
<feature type="coiled-coil region" evidence="1">
    <location>
        <begin position="33"/>
        <end position="60"/>
    </location>
</feature>
<dbReference type="PATRIC" id="fig|1094557.3.peg.1349"/>
<proteinExistence type="predicted"/>
<protein>
    <submittedName>
        <fullName evidence="2">P-type conjugative transfer protein TrbJ</fullName>
    </submittedName>
</protein>
<dbReference type="SUPFAM" id="SSF101082">
    <property type="entry name" value="Typo IV secretion system protein TraC"/>
    <property type="match status" value="1"/>
</dbReference>
<dbReference type="EMBL" id="AIMA01000035">
    <property type="protein sequence ID" value="EJF88044.1"/>
    <property type="molecule type" value="Genomic_DNA"/>
</dbReference>
<dbReference type="InterPro" id="IPR014147">
    <property type="entry name" value="T4SS_TrbJ"/>
</dbReference>
<name>J0QXX8_9HYPH</name>
<comment type="caution">
    <text evidence="2">The sequence shown here is derived from an EMBL/GenBank/DDBJ whole genome shotgun (WGS) entry which is preliminary data.</text>
</comment>
<reference evidence="2 3" key="1">
    <citation type="submission" date="2012-03" db="EMBL/GenBank/DDBJ databases">
        <title>The Genome Sequence of Bartonella melophagi K-2C.</title>
        <authorList>
            <consortium name="The Broad Institute Genome Sequencing Platform"/>
            <consortium name="The Broad Institute Genome Sequencing Center for Infectious Disease"/>
            <person name="Feldgarden M."/>
            <person name="Kirby J."/>
            <person name="Kosoy M."/>
            <person name="Birtles R."/>
            <person name="Probert W.S."/>
            <person name="Chiaraviglio L."/>
            <person name="Young S.K."/>
            <person name="Zeng Q."/>
            <person name="Gargeya S."/>
            <person name="Fitzgerald M."/>
            <person name="Haas B."/>
            <person name="Abouelleil A."/>
            <person name="Alvarado L."/>
            <person name="Arachchi H.M."/>
            <person name="Berlin A."/>
            <person name="Chapman S.B."/>
            <person name="Gearin G."/>
            <person name="Goldberg J."/>
            <person name="Griggs A."/>
            <person name="Gujja S."/>
            <person name="Hansen M."/>
            <person name="Heiman D."/>
            <person name="Howarth C."/>
            <person name="Larimer J."/>
            <person name="Lui A."/>
            <person name="MacDonald P.J.P."/>
            <person name="McCowen C."/>
            <person name="Montmayeur A."/>
            <person name="Murphy C."/>
            <person name="Neiman D."/>
            <person name="Pearson M."/>
            <person name="Priest M."/>
            <person name="Roberts A."/>
            <person name="Saif S."/>
            <person name="Shea T."/>
            <person name="Sisk P."/>
            <person name="Stolte C."/>
            <person name="Sykes S."/>
            <person name="Wortman J."/>
            <person name="Nusbaum C."/>
            <person name="Birren B."/>
        </authorList>
    </citation>
    <scope>NUCLEOTIDE SEQUENCE [LARGE SCALE GENOMIC DNA]</scope>
    <source>
        <strain evidence="2 3">K-2C</strain>
    </source>
</reference>
<gene>
    <name evidence="2" type="ORF">ME3_01316</name>
</gene>
<keyword evidence="3" id="KW-1185">Reference proteome</keyword>
<dbReference type="HOGENOM" id="CLU_065326_0_1_5"/>
<dbReference type="eggNOG" id="COG5314">
    <property type="taxonomic scope" value="Bacteria"/>
</dbReference>
<dbReference type="NCBIfam" id="TIGR02780">
    <property type="entry name" value="TrbJ_Ti"/>
    <property type="match status" value="1"/>
</dbReference>
<evidence type="ECO:0000256" key="1">
    <source>
        <dbReference type="SAM" id="Coils"/>
    </source>
</evidence>
<accession>J0QXX8</accession>
<keyword evidence="1" id="KW-0175">Coiled coil</keyword>
<evidence type="ECO:0000313" key="3">
    <source>
        <dbReference type="Proteomes" id="UP000009017"/>
    </source>
</evidence>
<sequence>MSVLCLTHLVFLVYPVNVFGFICVNCATVWNQMNQYLEAVNTQINTAKQLESQLKQYQDMIKQGLSYSSPQFDGLQSTLQQLKKVYQDSQSISYSMSDLNSRFEKMYPGYESYLKNAGKTNPAQDYKKWADSGLSNSRIAIEAAGINTGMFDNEDKMMQRLIDRSASAEGRMQAIQAGNEIAAQQVKQLQLLRELVANNTTLQANYTANEIERRAKDEADLEKFFSEQPVSTRPGVGF</sequence>
<dbReference type="OrthoDB" id="7923591at2"/>
<dbReference type="Proteomes" id="UP000009017">
    <property type="component" value="Unassembled WGS sequence"/>
</dbReference>
<evidence type="ECO:0000313" key="2">
    <source>
        <dbReference type="EMBL" id="EJF88044.1"/>
    </source>
</evidence>